<dbReference type="Pfam" id="PF00202">
    <property type="entry name" value="Aminotran_3"/>
    <property type="match status" value="1"/>
</dbReference>
<dbReference type="RefSeq" id="WP_142719007.1">
    <property type="nucleotide sequence ID" value="NZ_FXTC01000008.1"/>
</dbReference>
<dbReference type="Gene3D" id="3.40.366.10">
    <property type="entry name" value="Malonyl-Coenzyme A Acyl Carrier Protein, domain 2"/>
    <property type="match status" value="1"/>
</dbReference>
<keyword evidence="14" id="KW-1185">Reference proteome</keyword>
<dbReference type="EMBL" id="FXTC01000008">
    <property type="protein sequence ID" value="SMO83553.1"/>
    <property type="molecule type" value="Genomic_DNA"/>
</dbReference>
<comment type="similarity">
    <text evidence="9">In the C-terminal section; belongs to the NRP synthetase family.</text>
</comment>
<dbReference type="InterPro" id="IPR001242">
    <property type="entry name" value="Condensation_dom"/>
</dbReference>
<keyword evidence="6" id="KW-0597">Phosphoprotein</keyword>
<dbReference type="Pfam" id="PF22621">
    <property type="entry name" value="CurL-like_PKS_C"/>
    <property type="match status" value="1"/>
</dbReference>
<dbReference type="SUPFAM" id="SSF52777">
    <property type="entry name" value="CoA-dependent acyltransferases"/>
    <property type="match status" value="6"/>
</dbReference>
<evidence type="ECO:0000256" key="3">
    <source>
        <dbReference type="ARBA" id="ARBA00004496"/>
    </source>
</evidence>
<dbReference type="Gene3D" id="3.40.640.10">
    <property type="entry name" value="Type I PLP-dependent aspartate aminotransferase-like (Major domain)"/>
    <property type="match status" value="1"/>
</dbReference>
<evidence type="ECO:0000256" key="9">
    <source>
        <dbReference type="ARBA" id="ARBA00029443"/>
    </source>
</evidence>
<keyword evidence="7" id="KW-0808">Transferase</keyword>
<dbReference type="InterPro" id="IPR045851">
    <property type="entry name" value="AMP-bd_C_sf"/>
</dbReference>
<proteinExistence type="inferred from homology"/>
<evidence type="ECO:0000256" key="7">
    <source>
        <dbReference type="ARBA" id="ARBA00022679"/>
    </source>
</evidence>
<dbReference type="SMART" id="SM00827">
    <property type="entry name" value="PKS_AT"/>
    <property type="match status" value="1"/>
</dbReference>
<dbReference type="InterPro" id="IPR016035">
    <property type="entry name" value="Acyl_Trfase/lysoPLipase"/>
</dbReference>
<evidence type="ECO:0000256" key="1">
    <source>
        <dbReference type="ARBA" id="ARBA00001933"/>
    </source>
</evidence>
<dbReference type="FunFam" id="3.40.47.10:FF:000019">
    <property type="entry name" value="Polyketide synthase type I"/>
    <property type="match status" value="1"/>
</dbReference>
<comment type="cofactor">
    <cofactor evidence="1">
        <name>pyridoxal 5'-phosphate</name>
        <dbReference type="ChEBI" id="CHEBI:597326"/>
    </cofactor>
</comment>
<dbReference type="SUPFAM" id="SSF55048">
    <property type="entry name" value="Probable ACP-binding domain of malonyl-CoA ACP transacylase"/>
    <property type="match status" value="1"/>
</dbReference>
<dbReference type="Pfam" id="PF00550">
    <property type="entry name" value="PP-binding"/>
    <property type="match status" value="3"/>
</dbReference>
<dbReference type="InterPro" id="IPR020841">
    <property type="entry name" value="PKS_Beta-ketoAc_synthase_dom"/>
</dbReference>
<evidence type="ECO:0000313" key="13">
    <source>
        <dbReference type="EMBL" id="SMO83553.1"/>
    </source>
</evidence>
<dbReference type="Gene3D" id="3.30.559.10">
    <property type="entry name" value="Chloramphenicol acetyltransferase-like domain"/>
    <property type="match status" value="3"/>
</dbReference>
<feature type="domain" description="Carrier" evidence="11">
    <location>
        <begin position="938"/>
        <end position="1013"/>
    </location>
</feature>
<dbReference type="InterPro" id="IPR016039">
    <property type="entry name" value="Thiolase-like"/>
</dbReference>
<dbReference type="InterPro" id="IPR015422">
    <property type="entry name" value="PyrdxlP-dep_Trfase_small"/>
</dbReference>
<dbReference type="Pfam" id="PF02801">
    <property type="entry name" value="Ketoacyl-synt_C"/>
    <property type="match status" value="1"/>
</dbReference>
<dbReference type="GO" id="GO:0005829">
    <property type="term" value="C:cytosol"/>
    <property type="evidence" value="ECO:0007669"/>
    <property type="project" value="TreeGrafter"/>
</dbReference>
<dbReference type="Gene3D" id="2.30.38.10">
    <property type="entry name" value="Luciferase, Domain 3"/>
    <property type="match status" value="2"/>
</dbReference>
<dbReference type="InterPro" id="IPR020845">
    <property type="entry name" value="AMP-binding_CS"/>
</dbReference>
<keyword evidence="8" id="KW-0663">Pyridoxal phosphate</keyword>
<evidence type="ECO:0000259" key="11">
    <source>
        <dbReference type="PROSITE" id="PS50075"/>
    </source>
</evidence>
<dbReference type="FunFam" id="2.30.38.10:FF:000001">
    <property type="entry name" value="Non-ribosomal peptide synthetase PvdI"/>
    <property type="match status" value="1"/>
</dbReference>
<dbReference type="CDD" id="cd05930">
    <property type="entry name" value="A_NRPS"/>
    <property type="match status" value="1"/>
</dbReference>
<dbReference type="GO" id="GO:0043041">
    <property type="term" value="P:amino acid activation for nonribosomal peptide biosynthetic process"/>
    <property type="evidence" value="ECO:0007669"/>
    <property type="project" value="TreeGrafter"/>
</dbReference>
<dbReference type="InterPro" id="IPR010071">
    <property type="entry name" value="AA_adenyl_dom"/>
</dbReference>
<dbReference type="InterPro" id="IPR014031">
    <property type="entry name" value="Ketoacyl_synth_C"/>
</dbReference>
<evidence type="ECO:0000256" key="6">
    <source>
        <dbReference type="ARBA" id="ARBA00022553"/>
    </source>
</evidence>
<dbReference type="SMART" id="SM00825">
    <property type="entry name" value="PKS_KS"/>
    <property type="match status" value="1"/>
</dbReference>
<gene>
    <name evidence="13" type="ORF">SAMN06265171_10887</name>
</gene>
<dbReference type="CDD" id="cd12117">
    <property type="entry name" value="A_NRPS_Srf_like"/>
    <property type="match status" value="1"/>
</dbReference>
<dbReference type="InterPro" id="IPR014030">
    <property type="entry name" value="Ketoacyl_synth_N"/>
</dbReference>
<dbReference type="InterPro" id="IPR016036">
    <property type="entry name" value="Malonyl_transacylase_ACP-bd"/>
</dbReference>
<dbReference type="InterPro" id="IPR018201">
    <property type="entry name" value="Ketoacyl_synth_AS"/>
</dbReference>
<comment type="cofactor">
    <cofactor evidence="2">
        <name>pantetheine 4'-phosphate</name>
        <dbReference type="ChEBI" id="CHEBI:47942"/>
    </cofactor>
</comment>
<dbReference type="InterPro" id="IPR014043">
    <property type="entry name" value="Acyl_transferase_dom"/>
</dbReference>
<evidence type="ECO:0000256" key="10">
    <source>
        <dbReference type="ARBA" id="ARBA00054155"/>
    </source>
</evidence>
<evidence type="ECO:0000259" key="12">
    <source>
        <dbReference type="PROSITE" id="PS52004"/>
    </source>
</evidence>
<dbReference type="Gene3D" id="3.40.47.10">
    <property type="match status" value="1"/>
</dbReference>
<dbReference type="NCBIfam" id="TIGR01733">
    <property type="entry name" value="AA-adenyl-dom"/>
    <property type="match status" value="2"/>
</dbReference>
<dbReference type="Gene3D" id="3.40.50.980">
    <property type="match status" value="4"/>
</dbReference>
<dbReference type="PROSITE" id="PS00600">
    <property type="entry name" value="AA_TRANSFER_CLASS_3"/>
    <property type="match status" value="1"/>
</dbReference>
<sequence>MSSNNQNLMRRAVLAINNLEVKLKDKENERHEPIAIIGMGCRFPQGGNTPEDFWELIKDGIDCVTEVPSNRWSAKDYFDSNPETPGKIYSKYGSFLDGIDQFDAHFFGISAREAQAIDPQQRLLLEVTWEALENAGKTLAQIRGTETGVFIGITTNDYAQNSLDDQQPELVDAYFNTGNALNVAAGRISYVLGLEGPSMAIDTACSSSLVSIHQACQSLRSGDSSMAIAGGVSLLISPTSSIGMSRMNMLSADGRCKTFDDKANGIVRGEGCAVIVLKKYSDALAANDTILGLIKGSAVNQDGASGGLTVPNGKAQEKLLKKALASARMEPSEIDYIETHGTGTPLGDPIEVNALANVYGKDRPGDRPLILGALKTNIGHTEACAGVAGVIKTVMALHHKEIPAGLHLTTPNTKISWTELPVMIPSSLLKWKNGEKKRVAGVSAFGFSGTNAHVILEEYVSQENTRIPEQPVQHLLTLSAKTEEGLEQQVLKYHNYLKKNKDLHLGNICFTANASRTHFDYCFSIPAGSTEELITALGEKDNFNIIKAKVDKNKHHKIAFLFTGQGAQYPDMGKELYETQPVFKSILDQCSLMLEPYLGKSLTDILYLPENAAFLDQTAYTQPALFALEYALAELWKSWGVIPSVLIGHSVGEYVAACLAGVFTLEEGLKIIAERGRLMQKLPAGGAMAAIFASESEVMKSISGFEDKVSIAAVNGPGLIVISGDEHVIDGIVENYQKAGIRTKKLQVSHAFHSPLLKPIMAEFRQFIKRINFQSPKLKVISNLTGQIADETMADPEYWCNHILAPVAFYKGIQTLEKEKTSINIEIGPTPSLLAMIKDYTTAADTLWLSALHPKKNDWQCVNQALARIYISGYPINWTAFYKPYQYAKVTLPNYPFQKQSYWLAKKQINQTFQMVSNTPLMNRPELNGTSKNSLHKSDILPELKKILAEILHEDPTKLDEQMDFVKMGADSIVLVEALKKIETTYHVKLKISQLFGELSNLANLAEYIEENMDVAEPILAKDQTIHPETIHPSVNTQNLLPSTSQDSSLQSLMIKQMDVLQQTINAQLQVLQTSERLPVEQIQSFQPVNLVQAVQSPENKPEESAADATSKFNAIRLTEDRELTPDQSQFLADLIVRYNQKTSESKKYTQQYRGVLADWINSLGFRLAIKEMIYQIVSVRSSGSKFWDKNGNEYIDLAIGFGANFFGNSPDFIKEAVYAQIDKGFELAIQSDIVGEVAELIKEVTGHERIAFSNTGTEAVMASMRIARTVSKKNKIVIFKGFYHGTFDGYLAESTQNGALIFSNPAAPGTTQGMIDDIVPLNYGSDDSLKYIEEHADELAAVLVEPVQSRRPGHFPKEFLIKLREITAQKNVALILDEIITGFRIHPGGVQAVLGIQADITTYGKILGGGMPIGVIAAKAKYLDAVDGGWWQYGDESYPATQMTLFGGTFCKHPLALAAAKAVLLRMKEAGPALQEAVNQKTDRLATEINAFFQELNITVKVVNFGSLFRFEPFGKYNPLLQPIEMDIFYFALIEKGVFTWERRINFLSAAHTDEDVDFIIAKIKEVIYEMIDGGFFPESDGHRRPVKPRKKIISEAQRQLWVLAQMDPAGSVAYNVPVALHLYGSVNAELLRKSLQIIVDRHEALRTTFSERGDAQLVHESLKVDFLEQDFSSIHIDEKEARVNEWRRKMSQTPFDLINGPLLQAGLLKTDENQYILSVTVHHSVYDGWSVGVLSSELGEIYTKLSNGAPLHLNKPTQFEEYLLKREQFKKSSSLAEQTAYWLDQYCKPLTALQLPIDKKRPVIKTYNGNTISVRLNPEITRKVATVGKENGFTPFMILFGAYSLLLSKLSQQQDIVVGIPVAIRDIETEAAIIGYCTDVLPIRTKIQPDDSLLDFLKSIRKQLLNGFENQDFALTELVTRLKVEQDISRSPIVSTLFNLNPGNVVLPVFTGLETNLLPKKIEYTAFELMFDITEDQGDYILECDYNTDLFNETTIISFIRYYENILASISADTSTKISHINILSLQDKQQLLVDFNNTLKDYPKYRLIQDLIQDQVSLSAEKIALIINTQEWSYAAINSSANKLAHYLRQTHAIAPGNLVGVFMNRSEQMLIVLLGIIKSGAAYVPLDPAYPKERINYIIQDSGMKMIVMDQSLSDAAVDITSQVLIWNEKTLDEINTYSNSNPEIINTAEDLCYVIYTSGSTGEPKGVAIRHRNAVAFLYWAMDEFVQSSFEVVYAASSICFDLSVFELIFPLTIGKTIRMLQSGLEIKDFVGQDERVLLNIVPSVCESLIKEKINLDQVTVLNLAGEVFSANLLQGLDAKKIEIRNLYGPSEDTTYSSFYRLKGTEEIVPIGKPIANTKAYILDPDLNLVPINVQGQIYLSGEGLAKGYLNKDQLTSLCFIDNPFEPGQKLYRTGDLGRWMADGNIAFDGRNDYQVKIRGYRIELGEIEAAIEKHEAVKKAVVIVKMVSGAEFLTAFYTLKVPAEIHEIKTFLESLLPGYMVPTYFNYLEQMPLNPNGKIDRHALKVIETTDSQNIAFVVPANEVEEKLLNIWQQVLGVSKISMLDDFFNIGGHSLKASELIFQIYQVLGIRLDYKTVYTNNTIQSLAQVIQSHNVLNVQEIPLVNLQDHYPVSQGQKRLWMVDQMENNQVAYNMPGVFMWNIELDKSALQYAFEELVKRHESLRTQFILVNGEPRQQIVEVASFPVSLEDIDFSAMRNPQQNMMILVEKDINTAFNLARGPLMRIKLIKLGADKFAIYLNMHHIISDGWSVKVLMNDVMQLYRSKTTGVPHNLPVLKLQYKDFATWQNHFLATETEKHKEYWLNQFSDELPILDFPTDFARPAIKTYNGNTVYLQLNKSLTDSFETYCKANKTTLFTALLACVNGLLYIYTGQEDLIVGIPVSGREHPDLMHQVGFFVNTLPIRTRFSGKERFNILLQKVKQLMLDAQEYQAYPMEDLVENLSLTPDRSRSTLFDVLVSLLEEENESFNLPSRISKYDFSFEFRKKSEGLSLSIEYNTDLYRLEKMERMLIHFSNLISAIVNETDLAINQLDILSTEEKNNLLNTLTDTDTDYPKNTTIVALFEEQVQKTPQAIALDFEGETLTYHELNLKANQLANYISNHYTVLPDTKFGVLLARSSNMIVALLAILKSGGTYVPLDPADPVSRLQYILEDTEMLVIITESEELSKQLNVETIQLLNLQEKTAEIAECNTENNLNQNGPEDLAYIMYTSGSTGQPKGVMIKHRNVVRLVKNTNYYDFKEGDRLLQTGALTFDATTFEIWGMLLNGGRIYLIPHLSLIDTPLLKKSLHENQINIVWFTSSWFNQLADIDLSVFGKLKYLLVGGDKLSPKHINKVKTAFPDLKIINGYGPTENTTFSICHHIDRFYECDIPLGKPVANSTVYILNETSNLCPVGIKGEICVGGDGLARGYLNNSDLTAEKFIDHPFVPGEKLYKTGDVGRWLEDGTVAFMGRKDSQVKIRGYRIEVGEIENTLLSHPLIEKAVVTVDHCEGLQDQILAYFTSSNSLDGTALKTFLSQGLPLYMVPAHFIQLDTIPLTANGKTDLRALPKPVLLKNINQDQLSVFETKTEKKLAGLWEEILSVNVNSPHDDFFELGGHSLKVMRLLEGIHREFQAQIELRIIYQYPVLHKLALQIEIAESSSVTNQINLIPYQDSYDLSYSQKSLWTALQFEQEQSAYNIAGAYLITGNLHENAFCDAFKEVVKRHESLRTNFVLIDGEPRQLIHNPEEYPLQVQILDVRLEENPVGAALKIIEEDAKTAFDLEKDQLIRSRLLRVNDSEYIIFMNMHHIISDGWSMDVILSELLAAYDAFSNNTPLALQPLAIQYKDYAAWQHTNLQGENLQKLVNYWKNRLGDKQPVLNLPFDFERPLIPSAKGETFEFLIDEQLTSQLTQLGKANNTTLFVVLLTSYNILLHLLTRESKFILGTSVAGRTNYELQGLVGYFVNVIPVQTEIDNTLTFNQQLQQLDAGFKDDMFHALLPIDVLLRELKPQRHSGITPLFQGRFVFNDFASSITELNAKLNSGNSPLTISNINLPSLGAKYETDFRLTRDGTTLIGSLEYRLDLFKRSTIEKMVSSYLDLLKNIIENPDKTISHLEIIMNQKTVDQQKEKQAKSLHKLKNIQSISLK</sequence>
<name>A0A521EI11_9FLAO</name>
<dbReference type="GO" id="GO:0004315">
    <property type="term" value="F:3-oxoacyl-[acyl-carrier-protein] synthase activity"/>
    <property type="evidence" value="ECO:0007669"/>
    <property type="project" value="InterPro"/>
</dbReference>
<dbReference type="SMART" id="SM01294">
    <property type="entry name" value="PKS_PP_betabranch"/>
    <property type="match status" value="1"/>
</dbReference>
<dbReference type="InterPro" id="IPR009081">
    <property type="entry name" value="PP-bd_ACP"/>
</dbReference>
<dbReference type="GO" id="GO:0006633">
    <property type="term" value="P:fatty acid biosynthetic process"/>
    <property type="evidence" value="ECO:0007669"/>
    <property type="project" value="InterPro"/>
</dbReference>
<dbReference type="FunFam" id="3.40.366.10:FF:000002">
    <property type="entry name" value="Probable polyketide synthase 2"/>
    <property type="match status" value="1"/>
</dbReference>
<comment type="subcellular location">
    <subcellularLocation>
        <location evidence="3">Cytoplasm</location>
    </subcellularLocation>
</comment>
<dbReference type="InterPro" id="IPR023213">
    <property type="entry name" value="CAT-like_dom_sf"/>
</dbReference>
<dbReference type="GO" id="GO:0030170">
    <property type="term" value="F:pyridoxal phosphate binding"/>
    <property type="evidence" value="ECO:0007669"/>
    <property type="project" value="InterPro"/>
</dbReference>
<feature type="domain" description="Carrier" evidence="11">
    <location>
        <begin position="3589"/>
        <end position="3664"/>
    </location>
</feature>
<dbReference type="CDD" id="cd00833">
    <property type="entry name" value="PKS"/>
    <property type="match status" value="1"/>
</dbReference>
<dbReference type="PROSITE" id="PS00455">
    <property type="entry name" value="AMP_BINDING"/>
    <property type="match status" value="2"/>
</dbReference>
<dbReference type="InterPro" id="IPR006162">
    <property type="entry name" value="Ppantetheine_attach_site"/>
</dbReference>
<dbReference type="Gene3D" id="3.30.559.30">
    <property type="entry name" value="Nonribosomal peptide synthetase, condensation domain"/>
    <property type="match status" value="3"/>
</dbReference>
<dbReference type="GO" id="GO:0031177">
    <property type="term" value="F:phosphopantetheine binding"/>
    <property type="evidence" value="ECO:0007669"/>
    <property type="project" value="TreeGrafter"/>
</dbReference>
<dbReference type="Pfam" id="PF00698">
    <property type="entry name" value="Acyl_transf_1"/>
    <property type="match status" value="1"/>
</dbReference>
<dbReference type="PROSITE" id="PS52004">
    <property type="entry name" value="KS3_2"/>
    <property type="match status" value="1"/>
</dbReference>
<dbReference type="CDD" id="cd19531">
    <property type="entry name" value="LCL_NRPS-like"/>
    <property type="match status" value="3"/>
</dbReference>
<accession>A0A521EI11</accession>
<comment type="function">
    <text evidence="10">Involved in production of the polyketide antibiotic thailandamide.</text>
</comment>
<dbReference type="Gene3D" id="1.10.1200.10">
    <property type="entry name" value="ACP-like"/>
    <property type="match status" value="3"/>
</dbReference>
<dbReference type="SUPFAM" id="SSF53901">
    <property type="entry name" value="Thiolase-like"/>
    <property type="match status" value="1"/>
</dbReference>
<dbReference type="FunFam" id="3.40.50.980:FF:000001">
    <property type="entry name" value="Non-ribosomal peptide synthetase"/>
    <property type="match status" value="2"/>
</dbReference>
<protein>
    <submittedName>
        <fullName evidence="13">Amino acid adenylation domain-containing protein</fullName>
    </submittedName>
</protein>
<evidence type="ECO:0000313" key="14">
    <source>
        <dbReference type="Proteomes" id="UP000316916"/>
    </source>
</evidence>
<dbReference type="InterPro" id="IPR036736">
    <property type="entry name" value="ACP-like_sf"/>
</dbReference>
<feature type="domain" description="Ketosynthase family 3 (KS3)" evidence="12">
    <location>
        <begin position="31"/>
        <end position="458"/>
    </location>
</feature>
<feature type="domain" description="Carrier" evidence="11">
    <location>
        <begin position="2545"/>
        <end position="2620"/>
    </location>
</feature>
<dbReference type="SUPFAM" id="SSF56801">
    <property type="entry name" value="Acetyl-CoA synthetase-like"/>
    <property type="match status" value="2"/>
</dbReference>
<dbReference type="InterPro" id="IPR049704">
    <property type="entry name" value="Aminotrans_3_PPA_site"/>
</dbReference>
<dbReference type="InterPro" id="IPR001227">
    <property type="entry name" value="Ac_transferase_dom_sf"/>
</dbReference>
<evidence type="ECO:0000256" key="2">
    <source>
        <dbReference type="ARBA" id="ARBA00001957"/>
    </source>
</evidence>
<dbReference type="PANTHER" id="PTHR45527">
    <property type="entry name" value="NONRIBOSOMAL PEPTIDE SYNTHETASE"/>
    <property type="match status" value="1"/>
</dbReference>
<dbReference type="PROSITE" id="PS00012">
    <property type="entry name" value="PHOSPHOPANTETHEINE"/>
    <property type="match status" value="2"/>
</dbReference>
<dbReference type="InterPro" id="IPR000873">
    <property type="entry name" value="AMP-dep_synth/lig_dom"/>
</dbReference>
<dbReference type="InterPro" id="IPR015421">
    <property type="entry name" value="PyrdxlP-dep_Trfase_major"/>
</dbReference>
<dbReference type="Pfam" id="PF00501">
    <property type="entry name" value="AMP-binding"/>
    <property type="match status" value="2"/>
</dbReference>
<dbReference type="Gene3D" id="3.30.300.30">
    <property type="match status" value="2"/>
</dbReference>
<dbReference type="SUPFAM" id="SSF52151">
    <property type="entry name" value="FabD/lysophospholipase-like"/>
    <property type="match status" value="1"/>
</dbReference>
<organism evidence="13 14">
    <name type="scientific">Chryseobacterium rhizoplanae</name>
    <dbReference type="NCBI Taxonomy" id="1609531"/>
    <lineage>
        <taxon>Bacteria</taxon>
        <taxon>Pseudomonadati</taxon>
        <taxon>Bacteroidota</taxon>
        <taxon>Flavobacteriia</taxon>
        <taxon>Flavobacteriales</taxon>
        <taxon>Weeksellaceae</taxon>
        <taxon>Chryseobacterium group</taxon>
        <taxon>Chryseobacterium</taxon>
    </lineage>
</organism>
<dbReference type="PANTHER" id="PTHR45527:SF1">
    <property type="entry name" value="FATTY ACID SYNTHASE"/>
    <property type="match status" value="1"/>
</dbReference>
<dbReference type="GO" id="GO:0044550">
    <property type="term" value="P:secondary metabolite biosynthetic process"/>
    <property type="evidence" value="ECO:0007669"/>
    <property type="project" value="TreeGrafter"/>
</dbReference>
<dbReference type="SUPFAM" id="SSF47336">
    <property type="entry name" value="ACP-like"/>
    <property type="match status" value="3"/>
</dbReference>
<dbReference type="InterPro" id="IPR015424">
    <property type="entry name" value="PyrdxlP-dep_Trfase"/>
</dbReference>
<keyword evidence="5" id="KW-0963">Cytoplasm</keyword>
<dbReference type="Pfam" id="PF13193">
    <property type="entry name" value="AMP-binding_C"/>
    <property type="match status" value="1"/>
</dbReference>
<dbReference type="PROSITE" id="PS00606">
    <property type="entry name" value="KS3_1"/>
    <property type="match status" value="1"/>
</dbReference>
<dbReference type="SUPFAM" id="SSF53383">
    <property type="entry name" value="PLP-dependent transferases"/>
    <property type="match status" value="1"/>
</dbReference>
<evidence type="ECO:0000256" key="4">
    <source>
        <dbReference type="ARBA" id="ARBA00022450"/>
    </source>
</evidence>
<dbReference type="InterPro" id="IPR005814">
    <property type="entry name" value="Aminotrans_3"/>
</dbReference>
<dbReference type="FunFam" id="1.10.1200.10:FF:000005">
    <property type="entry name" value="Nonribosomal peptide synthetase 1"/>
    <property type="match status" value="1"/>
</dbReference>
<evidence type="ECO:0000256" key="5">
    <source>
        <dbReference type="ARBA" id="ARBA00022490"/>
    </source>
</evidence>
<dbReference type="Pfam" id="PF00668">
    <property type="entry name" value="Condensation"/>
    <property type="match status" value="3"/>
</dbReference>
<dbReference type="InterPro" id="IPR025110">
    <property type="entry name" value="AMP-bd_C"/>
</dbReference>
<dbReference type="PROSITE" id="PS50075">
    <property type="entry name" value="CARRIER"/>
    <property type="match status" value="3"/>
</dbReference>
<dbReference type="Proteomes" id="UP000316916">
    <property type="component" value="Unassembled WGS sequence"/>
</dbReference>
<dbReference type="GO" id="GO:0008483">
    <property type="term" value="F:transaminase activity"/>
    <property type="evidence" value="ECO:0007669"/>
    <property type="project" value="InterPro"/>
</dbReference>
<reference evidence="13 14" key="1">
    <citation type="submission" date="2017-05" db="EMBL/GenBank/DDBJ databases">
        <authorList>
            <person name="Varghese N."/>
            <person name="Submissions S."/>
        </authorList>
    </citation>
    <scope>NUCLEOTIDE SEQUENCE [LARGE SCALE GENOMIC DNA]</scope>
    <source>
        <strain evidence="13 14">DSM 29371</strain>
    </source>
</reference>
<keyword evidence="4" id="KW-0596">Phosphopantetheine</keyword>
<dbReference type="Gene3D" id="3.30.70.3290">
    <property type="match status" value="1"/>
</dbReference>
<evidence type="ECO:0000256" key="8">
    <source>
        <dbReference type="ARBA" id="ARBA00022898"/>
    </source>
</evidence>
<dbReference type="Gene3D" id="3.90.1150.10">
    <property type="entry name" value="Aspartate Aminotransferase, domain 1"/>
    <property type="match status" value="1"/>
</dbReference>
<dbReference type="NCBIfam" id="NF003417">
    <property type="entry name" value="PRK04813.1"/>
    <property type="match status" value="3"/>
</dbReference>
<dbReference type="Pfam" id="PF00109">
    <property type="entry name" value="ketoacyl-synt"/>
    <property type="match status" value="1"/>
</dbReference>